<keyword evidence="2" id="KW-1133">Transmembrane helix</keyword>
<keyword evidence="2" id="KW-0812">Transmembrane</keyword>
<dbReference type="GeneID" id="753851"/>
<dbReference type="PANTHER" id="PTHR39952:SF1">
    <property type="match status" value="1"/>
</dbReference>
<feature type="compositionally biased region" description="Low complexity" evidence="1">
    <location>
        <begin position="278"/>
        <end position="293"/>
    </location>
</feature>
<feature type="region of interest" description="Disordered" evidence="1">
    <location>
        <begin position="200"/>
        <end position="293"/>
    </location>
</feature>
<dbReference type="InParanoid" id="A0A7M7G0T4"/>
<reference evidence="4" key="1">
    <citation type="submission" date="2015-02" db="EMBL/GenBank/DDBJ databases">
        <title>Genome sequencing for Strongylocentrotus purpuratus.</title>
        <authorList>
            <person name="Murali S."/>
            <person name="Liu Y."/>
            <person name="Vee V."/>
            <person name="English A."/>
            <person name="Wang M."/>
            <person name="Skinner E."/>
            <person name="Han Y."/>
            <person name="Muzny D.M."/>
            <person name="Worley K.C."/>
            <person name="Gibbs R.A."/>
        </authorList>
    </citation>
    <scope>NUCLEOTIDE SEQUENCE</scope>
</reference>
<name>A0A7M7G0T4_STRPU</name>
<feature type="compositionally biased region" description="Basic and acidic residues" evidence="1">
    <location>
        <begin position="206"/>
        <end position="226"/>
    </location>
</feature>
<dbReference type="EnsemblMetazoa" id="XM_001183561">
    <property type="protein sequence ID" value="XP_001183561"/>
    <property type="gene ID" value="LOC753851"/>
</dbReference>
<feature type="transmembrane region" description="Helical" evidence="2">
    <location>
        <begin position="12"/>
        <end position="36"/>
    </location>
</feature>
<sequence length="354" mass="38232">MVPKLLCCTDNLLVLPVCGVFMTLLGLVLLIIYLVARGITSSLHLVDAPIPTYLAALLTIALGVFLIILLKRRHVILIILSILLSVVDLIVCIVHAVTAALVSIPFLASFSVCVLRATSSECQCYILGEGNTNSTVIVPGDGTKHYTFLDAKSCGSIEMSLKDFLYTLSIVYSFGAIGCVVSGTLSTLLLCSSRRSFKDEVEEEGVPSREERRNQQTIRHEEEIRGRNSVAQRSLDRATSQLTPVRSGSETVALVTPQGARSHRDVGITPESRPVRRSASATTPTHATSVAAAVTPSSYTRPAIRSHSVARSSGECGARQRPRLPVLVRGGYLQSHVNGLEYQSTWSMVQTSPT</sequence>
<evidence type="ECO:0000256" key="2">
    <source>
        <dbReference type="SAM" id="Phobius"/>
    </source>
</evidence>
<feature type="transmembrane region" description="Helical" evidence="2">
    <location>
        <begin position="48"/>
        <end position="70"/>
    </location>
</feature>
<evidence type="ECO:0000256" key="1">
    <source>
        <dbReference type="SAM" id="MobiDB-lite"/>
    </source>
</evidence>
<dbReference type="KEGG" id="spu:753851"/>
<reference evidence="3" key="2">
    <citation type="submission" date="2021-01" db="UniProtKB">
        <authorList>
            <consortium name="EnsemblMetazoa"/>
        </authorList>
    </citation>
    <scope>IDENTIFICATION</scope>
</reference>
<protein>
    <submittedName>
        <fullName evidence="3">Uncharacterized protein</fullName>
    </submittedName>
</protein>
<feature type="transmembrane region" description="Helical" evidence="2">
    <location>
        <begin position="170"/>
        <end position="191"/>
    </location>
</feature>
<evidence type="ECO:0000313" key="4">
    <source>
        <dbReference type="Proteomes" id="UP000007110"/>
    </source>
</evidence>
<keyword evidence="4" id="KW-1185">Reference proteome</keyword>
<feature type="transmembrane region" description="Helical" evidence="2">
    <location>
        <begin position="77"/>
        <end position="102"/>
    </location>
</feature>
<organism evidence="3 4">
    <name type="scientific">Strongylocentrotus purpuratus</name>
    <name type="common">Purple sea urchin</name>
    <dbReference type="NCBI Taxonomy" id="7668"/>
    <lineage>
        <taxon>Eukaryota</taxon>
        <taxon>Metazoa</taxon>
        <taxon>Echinodermata</taxon>
        <taxon>Eleutherozoa</taxon>
        <taxon>Echinozoa</taxon>
        <taxon>Echinoidea</taxon>
        <taxon>Euechinoidea</taxon>
        <taxon>Echinacea</taxon>
        <taxon>Camarodonta</taxon>
        <taxon>Echinidea</taxon>
        <taxon>Strongylocentrotidae</taxon>
        <taxon>Strongylocentrotus</taxon>
    </lineage>
</organism>
<evidence type="ECO:0000313" key="3">
    <source>
        <dbReference type="EnsemblMetazoa" id="XP_001183561"/>
    </source>
</evidence>
<dbReference type="PANTHER" id="PTHR39952">
    <property type="entry name" value="FI02073P"/>
    <property type="match status" value="1"/>
</dbReference>
<dbReference type="Proteomes" id="UP000007110">
    <property type="component" value="Unassembled WGS sequence"/>
</dbReference>
<keyword evidence="2" id="KW-0472">Membrane</keyword>
<accession>A0A7M7G0T4</accession>
<dbReference type="RefSeq" id="XP_001183561.3">
    <property type="nucleotide sequence ID" value="XM_001183561.4"/>
</dbReference>
<dbReference type="AlphaFoldDB" id="A0A7M7G0T4"/>
<proteinExistence type="predicted"/>
<feature type="compositionally biased region" description="Polar residues" evidence="1">
    <location>
        <begin position="229"/>
        <end position="250"/>
    </location>
</feature>
<dbReference type="OrthoDB" id="10072072at2759"/>